<evidence type="ECO:0000313" key="1">
    <source>
        <dbReference type="EMBL" id="EMR65572.1"/>
    </source>
</evidence>
<dbReference type="EMBL" id="KB706831">
    <property type="protein sequence ID" value="EMR65572.1"/>
    <property type="molecule type" value="Genomic_DNA"/>
</dbReference>
<protein>
    <submittedName>
        <fullName evidence="1">Uncharacterized protein</fullName>
    </submittedName>
</protein>
<dbReference type="eggNOG" id="ENOG502RA2M">
    <property type="taxonomic scope" value="Eukaryota"/>
</dbReference>
<dbReference type="AlphaFoldDB" id="M7SMZ7"/>
<dbReference type="Proteomes" id="UP000012174">
    <property type="component" value="Unassembled WGS sequence"/>
</dbReference>
<reference evidence="2" key="1">
    <citation type="journal article" date="2013" name="Genome Announc.">
        <title>Draft genome sequence of the grapevine dieback fungus Eutypa lata UCR-EL1.</title>
        <authorList>
            <person name="Blanco-Ulate B."/>
            <person name="Rolshausen P.E."/>
            <person name="Cantu D."/>
        </authorList>
    </citation>
    <scope>NUCLEOTIDE SEQUENCE [LARGE SCALE GENOMIC DNA]</scope>
    <source>
        <strain evidence="2">UCR-EL1</strain>
    </source>
</reference>
<gene>
    <name evidence="1" type="ORF">UCREL1_7449</name>
</gene>
<keyword evidence="2" id="KW-1185">Reference proteome</keyword>
<sequence length="220" mass="25629">MALSWRPTTVQFKKDCRDYEWKEGEIAFLKDHTEFSFSDSDNLIKPGQLQRGATKHPVIILKRHSPNSTYVLVTPVSAYGSGPDNKFLPPWKQRRHQFRATDDFRAFSGSERPTNQRPDLFLEAGSMPKPRVSWVNVQNVYLVPIRTLKFFDKTEKVLCLQQALWLFYFAKTKYFDHVLISHFAKEHPNNNTTLLNFEDPGFKHTGSKHSDVKDLSSHTW</sequence>
<evidence type="ECO:0000313" key="2">
    <source>
        <dbReference type="Proteomes" id="UP000012174"/>
    </source>
</evidence>
<accession>M7SMZ7</accession>
<organism evidence="1 2">
    <name type="scientific">Eutypa lata (strain UCR-EL1)</name>
    <name type="common">Grapevine dieback disease fungus</name>
    <name type="synonym">Eutypa armeniacae</name>
    <dbReference type="NCBI Taxonomy" id="1287681"/>
    <lineage>
        <taxon>Eukaryota</taxon>
        <taxon>Fungi</taxon>
        <taxon>Dikarya</taxon>
        <taxon>Ascomycota</taxon>
        <taxon>Pezizomycotina</taxon>
        <taxon>Sordariomycetes</taxon>
        <taxon>Xylariomycetidae</taxon>
        <taxon>Xylariales</taxon>
        <taxon>Diatrypaceae</taxon>
        <taxon>Eutypa</taxon>
    </lineage>
</organism>
<proteinExistence type="predicted"/>
<dbReference type="KEGG" id="ela:UCREL1_7449"/>
<name>M7SMZ7_EUTLA</name>
<dbReference type="HOGENOM" id="CLU_1255995_0_0_1"/>
<dbReference type="OrthoDB" id="5243557at2759"/>